<dbReference type="Pfam" id="PF03073">
    <property type="entry name" value="TspO_MBR"/>
    <property type="match status" value="1"/>
</dbReference>
<dbReference type="GO" id="GO:0016020">
    <property type="term" value="C:membrane"/>
    <property type="evidence" value="ECO:0007669"/>
    <property type="project" value="UniProtKB-SubCell"/>
</dbReference>
<dbReference type="InterPro" id="IPR004307">
    <property type="entry name" value="TspO_MBR"/>
</dbReference>
<feature type="transmembrane region" description="Helical" evidence="6">
    <location>
        <begin position="102"/>
        <end position="120"/>
    </location>
</feature>
<evidence type="ECO:0000256" key="4">
    <source>
        <dbReference type="ARBA" id="ARBA00022989"/>
    </source>
</evidence>
<organism evidence="7 8">
    <name type="scientific">Microbacterium stercoris</name>
    <dbReference type="NCBI Taxonomy" id="2820289"/>
    <lineage>
        <taxon>Bacteria</taxon>
        <taxon>Bacillati</taxon>
        <taxon>Actinomycetota</taxon>
        <taxon>Actinomycetes</taxon>
        <taxon>Micrococcales</taxon>
        <taxon>Microbacteriaceae</taxon>
        <taxon>Microbacterium</taxon>
    </lineage>
</organism>
<keyword evidence="4 6" id="KW-1133">Transmembrane helix</keyword>
<evidence type="ECO:0000256" key="2">
    <source>
        <dbReference type="ARBA" id="ARBA00007524"/>
    </source>
</evidence>
<evidence type="ECO:0000256" key="1">
    <source>
        <dbReference type="ARBA" id="ARBA00004141"/>
    </source>
</evidence>
<feature type="transmembrane region" description="Helical" evidence="6">
    <location>
        <begin position="20"/>
        <end position="42"/>
    </location>
</feature>
<dbReference type="GO" id="GO:0033013">
    <property type="term" value="P:tetrapyrrole metabolic process"/>
    <property type="evidence" value="ECO:0007669"/>
    <property type="project" value="UniProtKB-ARBA"/>
</dbReference>
<dbReference type="InterPro" id="IPR038330">
    <property type="entry name" value="TspO/MBR-related_sf"/>
</dbReference>
<evidence type="ECO:0000256" key="6">
    <source>
        <dbReference type="SAM" id="Phobius"/>
    </source>
</evidence>
<sequence length="181" mass="19510">MLSASRPDSVVRPPVARQIVVAVILLAAVAAVALGGSLATTSNVDGWYAEAERAPWSPPNGVFGPVWTLLYAGIALACFLVWRRGYLGSGNRNRARPWLTGWIVQLVLNAAWTPAFFAGFPVIGEAAWWIAAAIILALLLTVLWLILTAPRWSRTAMAIMIAYALWLAFATTLNLAIIALN</sequence>
<dbReference type="Proteomes" id="UP000680132">
    <property type="component" value="Unassembled WGS sequence"/>
</dbReference>
<dbReference type="PANTHER" id="PTHR10057:SF0">
    <property type="entry name" value="TRANSLOCATOR PROTEIN"/>
    <property type="match status" value="1"/>
</dbReference>
<proteinExistence type="inferred from homology"/>
<comment type="caution">
    <text evidence="7">The sequence shown here is derived from an EMBL/GenBank/DDBJ whole genome shotgun (WGS) entry which is preliminary data.</text>
</comment>
<feature type="transmembrane region" description="Helical" evidence="6">
    <location>
        <begin position="159"/>
        <end position="180"/>
    </location>
</feature>
<evidence type="ECO:0000256" key="3">
    <source>
        <dbReference type="ARBA" id="ARBA00022692"/>
    </source>
</evidence>
<dbReference type="FunFam" id="1.20.1260.100:FF:000001">
    <property type="entry name" value="translocator protein 2"/>
    <property type="match status" value="1"/>
</dbReference>
<feature type="transmembrane region" description="Helical" evidence="6">
    <location>
        <begin position="62"/>
        <end position="82"/>
    </location>
</feature>
<dbReference type="PANTHER" id="PTHR10057">
    <property type="entry name" value="PERIPHERAL-TYPE BENZODIAZEPINE RECEPTOR"/>
    <property type="match status" value="1"/>
</dbReference>
<keyword evidence="5 6" id="KW-0472">Membrane</keyword>
<dbReference type="PIRSF" id="PIRSF005859">
    <property type="entry name" value="PBR"/>
    <property type="match status" value="1"/>
</dbReference>
<evidence type="ECO:0000313" key="8">
    <source>
        <dbReference type="Proteomes" id="UP000680132"/>
    </source>
</evidence>
<dbReference type="CDD" id="cd15904">
    <property type="entry name" value="TSPO_MBR"/>
    <property type="match status" value="1"/>
</dbReference>
<comment type="subcellular location">
    <subcellularLocation>
        <location evidence="1">Membrane</location>
        <topology evidence="1">Multi-pass membrane protein</topology>
    </subcellularLocation>
</comment>
<protein>
    <submittedName>
        <fullName evidence="7">Tryptophan-rich sensory protein</fullName>
    </submittedName>
</protein>
<dbReference type="Gene3D" id="1.20.1260.100">
    <property type="entry name" value="TspO/MBR protein"/>
    <property type="match status" value="1"/>
</dbReference>
<name>A0A939TWS5_9MICO</name>
<reference evidence="7" key="1">
    <citation type="submission" date="2021-03" db="EMBL/GenBank/DDBJ databases">
        <title>Microbacterium sp. nov., a novel actinobacterium isolated from cow dung.</title>
        <authorList>
            <person name="Zhang L."/>
        </authorList>
    </citation>
    <scope>NUCLEOTIDE SEQUENCE</scope>
    <source>
        <strain evidence="7">NEAU-LLB</strain>
    </source>
</reference>
<keyword evidence="8" id="KW-1185">Reference proteome</keyword>
<comment type="similarity">
    <text evidence="2">Belongs to the TspO/BZRP family.</text>
</comment>
<gene>
    <name evidence="7" type="ORF">J5V96_05460</name>
</gene>
<accession>A0A939TWS5</accession>
<dbReference type="EMBL" id="JAGFOA010000002">
    <property type="protein sequence ID" value="MBO3662957.1"/>
    <property type="molecule type" value="Genomic_DNA"/>
</dbReference>
<feature type="transmembrane region" description="Helical" evidence="6">
    <location>
        <begin position="126"/>
        <end position="147"/>
    </location>
</feature>
<evidence type="ECO:0000256" key="5">
    <source>
        <dbReference type="ARBA" id="ARBA00023136"/>
    </source>
</evidence>
<keyword evidence="3 6" id="KW-0812">Transmembrane</keyword>
<dbReference type="AlphaFoldDB" id="A0A939TWS5"/>
<evidence type="ECO:0000313" key="7">
    <source>
        <dbReference type="EMBL" id="MBO3662957.1"/>
    </source>
</evidence>